<comment type="caution">
    <text evidence="2">The sequence shown here is derived from an EMBL/GenBank/DDBJ whole genome shotgun (WGS) entry which is preliminary data.</text>
</comment>
<keyword evidence="1" id="KW-1133">Transmembrane helix</keyword>
<feature type="transmembrane region" description="Helical" evidence="1">
    <location>
        <begin position="179"/>
        <end position="203"/>
    </location>
</feature>
<dbReference type="OrthoDB" id="2133328at2759"/>
<dbReference type="Proteomes" id="UP000193411">
    <property type="component" value="Unassembled WGS sequence"/>
</dbReference>
<proteinExistence type="predicted"/>
<feature type="transmembrane region" description="Helical" evidence="1">
    <location>
        <begin position="46"/>
        <end position="70"/>
    </location>
</feature>
<dbReference type="AlphaFoldDB" id="A0A1Y2HBU0"/>
<organism evidence="2 3">
    <name type="scientific">Catenaria anguillulae PL171</name>
    <dbReference type="NCBI Taxonomy" id="765915"/>
    <lineage>
        <taxon>Eukaryota</taxon>
        <taxon>Fungi</taxon>
        <taxon>Fungi incertae sedis</taxon>
        <taxon>Blastocladiomycota</taxon>
        <taxon>Blastocladiomycetes</taxon>
        <taxon>Blastocladiales</taxon>
        <taxon>Catenariaceae</taxon>
        <taxon>Catenaria</taxon>
    </lineage>
</organism>
<keyword evidence="3" id="KW-1185">Reference proteome</keyword>
<dbReference type="EMBL" id="MCFL01000051">
    <property type="protein sequence ID" value="ORZ32050.1"/>
    <property type="molecule type" value="Genomic_DNA"/>
</dbReference>
<accession>A0A1Y2HBU0</accession>
<sequence length="291" mass="30994">MNVSLSMIPSATNGTSSPTTVTSLLWAIPVSAIHPDLPADMGNRPMFFAIHIVALACISLSMLGSLSVLLHHLNYPVPKAVSRWTGGMFRAYGEPAGSDQVTVAVKPSGRSGAAAGNAHHGTMGGQSKTVKAGIRRDFSSRFAFYLALADFLWSMAHSIDHLVLLVSGRFPDDATSMKLAIVVFVFFGGQQMMHFCLSLYTYIRVVRGVNFDLGAIYSLFHMLTGSLLADGLTQDILQARTTGVCKHSALDQSPALCRCTCTLTALARLDTGVFPRPKHSGVSCSCGPSLG</sequence>
<keyword evidence="1" id="KW-0472">Membrane</keyword>
<protein>
    <submittedName>
        <fullName evidence="2">Uncharacterized protein</fullName>
    </submittedName>
</protein>
<evidence type="ECO:0000256" key="1">
    <source>
        <dbReference type="SAM" id="Phobius"/>
    </source>
</evidence>
<gene>
    <name evidence="2" type="ORF">BCR44DRAFT_1253758</name>
</gene>
<keyword evidence="1" id="KW-0812">Transmembrane</keyword>
<evidence type="ECO:0000313" key="2">
    <source>
        <dbReference type="EMBL" id="ORZ32050.1"/>
    </source>
</evidence>
<feature type="transmembrane region" description="Helical" evidence="1">
    <location>
        <begin position="142"/>
        <end position="159"/>
    </location>
</feature>
<evidence type="ECO:0000313" key="3">
    <source>
        <dbReference type="Proteomes" id="UP000193411"/>
    </source>
</evidence>
<name>A0A1Y2HBU0_9FUNG</name>
<reference evidence="2 3" key="1">
    <citation type="submission" date="2016-07" db="EMBL/GenBank/DDBJ databases">
        <title>Pervasive Adenine N6-methylation of Active Genes in Fungi.</title>
        <authorList>
            <consortium name="DOE Joint Genome Institute"/>
            <person name="Mondo S.J."/>
            <person name="Dannebaum R.O."/>
            <person name="Kuo R.C."/>
            <person name="Labutti K."/>
            <person name="Haridas S."/>
            <person name="Kuo A."/>
            <person name="Salamov A."/>
            <person name="Ahrendt S.R."/>
            <person name="Lipzen A."/>
            <person name="Sullivan W."/>
            <person name="Andreopoulos W.B."/>
            <person name="Clum A."/>
            <person name="Lindquist E."/>
            <person name="Daum C."/>
            <person name="Ramamoorthy G.K."/>
            <person name="Gryganskyi A."/>
            <person name="Culley D."/>
            <person name="Magnuson J.K."/>
            <person name="James T.Y."/>
            <person name="O'Malley M.A."/>
            <person name="Stajich J.E."/>
            <person name="Spatafora J.W."/>
            <person name="Visel A."/>
            <person name="Grigoriev I.V."/>
        </authorList>
    </citation>
    <scope>NUCLEOTIDE SEQUENCE [LARGE SCALE GENOMIC DNA]</scope>
    <source>
        <strain evidence="2 3">PL171</strain>
    </source>
</reference>